<dbReference type="Gene3D" id="2.40.420.20">
    <property type="match status" value="1"/>
</dbReference>
<dbReference type="Proteomes" id="UP000005695">
    <property type="component" value="Unassembled WGS sequence"/>
</dbReference>
<proteinExistence type="inferred from homology"/>
<dbReference type="InterPro" id="IPR058648">
    <property type="entry name" value="HH_CzcB-like"/>
</dbReference>
<dbReference type="Gene3D" id="1.10.287.470">
    <property type="entry name" value="Helix hairpin bin"/>
    <property type="match status" value="1"/>
</dbReference>
<feature type="region of interest" description="Disordered" evidence="3">
    <location>
        <begin position="28"/>
        <end position="63"/>
    </location>
</feature>
<feature type="domain" description="CzcB-like alpha-helical hairpin" evidence="5">
    <location>
        <begin position="174"/>
        <end position="231"/>
    </location>
</feature>
<evidence type="ECO:0000256" key="3">
    <source>
        <dbReference type="SAM" id="MobiDB-lite"/>
    </source>
</evidence>
<dbReference type="GO" id="GO:0015679">
    <property type="term" value="P:plasma membrane copper ion transport"/>
    <property type="evidence" value="ECO:0007669"/>
    <property type="project" value="TreeGrafter"/>
</dbReference>
<dbReference type="RefSeq" id="WP_006000979.1">
    <property type="nucleotide sequence ID" value="NZ_AAEW02000011.1"/>
</dbReference>
<dbReference type="SUPFAM" id="SSF111369">
    <property type="entry name" value="HlyD-like secretion proteins"/>
    <property type="match status" value="1"/>
</dbReference>
<dbReference type="EMBL" id="AAEW02000011">
    <property type="protein sequence ID" value="EAT15324.1"/>
    <property type="molecule type" value="Genomic_DNA"/>
</dbReference>
<dbReference type="PANTHER" id="PTHR30097:SF4">
    <property type="entry name" value="SLR6042 PROTEIN"/>
    <property type="match status" value="1"/>
</dbReference>
<dbReference type="GO" id="GO:0022857">
    <property type="term" value="F:transmembrane transporter activity"/>
    <property type="evidence" value="ECO:0007669"/>
    <property type="project" value="InterPro"/>
</dbReference>
<dbReference type="PANTHER" id="PTHR30097">
    <property type="entry name" value="CATION EFFLUX SYSTEM PROTEIN CUSB"/>
    <property type="match status" value="1"/>
</dbReference>
<feature type="signal peptide" evidence="4">
    <location>
        <begin position="1"/>
        <end position="28"/>
    </location>
</feature>
<feature type="chain" id="PRO_5004192676" evidence="4">
    <location>
        <begin position="29"/>
        <end position="446"/>
    </location>
</feature>
<name>Q1JYU1_DESA6</name>
<sequence length="446" mass="48614">MTKNWKNSLALTAITLLSVGMMTSPIQSATHDHAHEQEHVETTHDDHGHEADEHEGHNHGSATDYCPEHQMLEKVDALCQAGHIGDLPLGQGMMVRLYDENVAAKTGIVTARPQPIHSLGGETFLGQVALNRNRLAKITSPAPGLVTTVHVQPGTQVSQGQALLTVDIPQLATLKSDYLAAQARVEQSRTHYEREQLLLEKGITSKHEFQQARSLALQAGSDADRYHQQLLNTGLTSDEINQLMEQRHTETRITLRAPFAGTVTDVATAQGERISDQTAVITLANLDTLWLEVAVPETQLQHLHAGAPVQARFAALPGRVFTGKLFFLGTQIDPRSRMLTALAEIDNTTHLLKAGLYGDVALVAEESEQELAIDANAVQMLNNTPYVFIAHEDDLFEIRRVEIGTRTNHLVAVTGINADDAIVVQQGYALKSEVLKASLGASCADH</sequence>
<dbReference type="InterPro" id="IPR006143">
    <property type="entry name" value="RND_pump_MFP"/>
</dbReference>
<dbReference type="OrthoDB" id="176710at2"/>
<keyword evidence="2" id="KW-0813">Transport</keyword>
<dbReference type="Gene3D" id="2.40.30.170">
    <property type="match status" value="1"/>
</dbReference>
<gene>
    <name evidence="9" type="ORF">Dace_0988</name>
</gene>
<evidence type="ECO:0000259" key="6">
    <source>
        <dbReference type="Pfam" id="PF25954"/>
    </source>
</evidence>
<keyword evidence="4" id="KW-0732">Signal</keyword>
<dbReference type="InterPro" id="IPR058792">
    <property type="entry name" value="Beta-barrel_RND_2"/>
</dbReference>
<dbReference type="Pfam" id="PF25973">
    <property type="entry name" value="BSH_CzcB"/>
    <property type="match status" value="1"/>
</dbReference>
<evidence type="ECO:0000259" key="7">
    <source>
        <dbReference type="Pfam" id="PF25973"/>
    </source>
</evidence>
<evidence type="ECO:0000313" key="10">
    <source>
        <dbReference type="Proteomes" id="UP000005695"/>
    </source>
</evidence>
<evidence type="ECO:0000256" key="2">
    <source>
        <dbReference type="ARBA" id="ARBA00022448"/>
    </source>
</evidence>
<dbReference type="GO" id="GO:0016020">
    <property type="term" value="C:membrane"/>
    <property type="evidence" value="ECO:0007669"/>
    <property type="project" value="InterPro"/>
</dbReference>
<reference evidence="9" key="1">
    <citation type="submission" date="2006-05" db="EMBL/GenBank/DDBJ databases">
        <title>Annotation of the draft genome assembly of Desulfuromonas acetoxidans DSM 684.</title>
        <authorList>
            <consortium name="US DOE Joint Genome Institute (JGI-ORNL)"/>
            <person name="Larimer F."/>
            <person name="Land M."/>
            <person name="Hauser L."/>
        </authorList>
    </citation>
    <scope>NUCLEOTIDE SEQUENCE [LARGE SCALE GENOMIC DNA]</scope>
    <source>
        <strain evidence="9">DSM 684</strain>
    </source>
</reference>
<reference evidence="9" key="2">
    <citation type="submission" date="2006-05" db="EMBL/GenBank/DDBJ databases">
        <title>Sequencing of the draft genome and assembly of Desulfuromonas acetoxidans DSM 684.</title>
        <authorList>
            <consortium name="US DOE Joint Genome Institute (JGI-PGF)"/>
            <person name="Copeland A."/>
            <person name="Lucas S."/>
            <person name="Lapidus A."/>
            <person name="Barry K."/>
            <person name="Detter J.C."/>
            <person name="Glavina del Rio T."/>
            <person name="Hammon N."/>
            <person name="Israni S."/>
            <person name="Dalin E."/>
            <person name="Tice H."/>
            <person name="Bruce D."/>
            <person name="Pitluck S."/>
            <person name="Richardson P."/>
        </authorList>
    </citation>
    <scope>NUCLEOTIDE SEQUENCE [LARGE SCALE GENOMIC DNA]</scope>
    <source>
        <strain evidence="9">DSM 684</strain>
    </source>
</reference>
<dbReference type="GO" id="GO:0030313">
    <property type="term" value="C:cell envelope"/>
    <property type="evidence" value="ECO:0007669"/>
    <property type="project" value="TreeGrafter"/>
</dbReference>
<accession>Q1JYU1</accession>
<evidence type="ECO:0000256" key="1">
    <source>
        <dbReference type="ARBA" id="ARBA00009477"/>
    </source>
</evidence>
<feature type="domain" description="CusB-like beta-barrel" evidence="6">
    <location>
        <begin position="288"/>
        <end position="365"/>
    </location>
</feature>
<comment type="similarity">
    <text evidence="1">Belongs to the membrane fusion protein (MFP) (TC 8.A.1) family.</text>
</comment>
<dbReference type="Pfam" id="PF25954">
    <property type="entry name" value="Beta-barrel_RND_2"/>
    <property type="match status" value="1"/>
</dbReference>
<keyword evidence="10" id="KW-1185">Reference proteome</keyword>
<evidence type="ECO:0000259" key="8">
    <source>
        <dbReference type="Pfam" id="PF25975"/>
    </source>
</evidence>
<dbReference type="Pfam" id="PF25893">
    <property type="entry name" value="HH_CzcB"/>
    <property type="match status" value="1"/>
</dbReference>
<protein>
    <submittedName>
        <fullName evidence="9">Secretion protein HlyD</fullName>
    </submittedName>
</protein>
<feature type="compositionally biased region" description="Basic and acidic residues" evidence="3">
    <location>
        <begin position="30"/>
        <end position="58"/>
    </location>
</feature>
<dbReference type="NCBIfam" id="TIGR01730">
    <property type="entry name" value="RND_mfp"/>
    <property type="match status" value="1"/>
</dbReference>
<dbReference type="Gene3D" id="2.40.50.100">
    <property type="match status" value="1"/>
</dbReference>
<dbReference type="AlphaFoldDB" id="Q1JYU1"/>
<evidence type="ECO:0000256" key="4">
    <source>
        <dbReference type="SAM" id="SignalP"/>
    </source>
</evidence>
<evidence type="ECO:0000259" key="5">
    <source>
        <dbReference type="Pfam" id="PF25893"/>
    </source>
</evidence>
<organism evidence="9 10">
    <name type="scientific">Desulfuromonas acetoxidans (strain DSM 684 / 11070)</name>
    <dbReference type="NCBI Taxonomy" id="281689"/>
    <lineage>
        <taxon>Bacteria</taxon>
        <taxon>Pseudomonadati</taxon>
        <taxon>Thermodesulfobacteriota</taxon>
        <taxon>Desulfuromonadia</taxon>
        <taxon>Desulfuromonadales</taxon>
        <taxon>Desulfuromonadaceae</taxon>
        <taxon>Desulfuromonas</taxon>
    </lineage>
</organism>
<feature type="domain" description="CzcB-like C-terminal circularly permuted SH3-like" evidence="8">
    <location>
        <begin position="371"/>
        <end position="431"/>
    </location>
</feature>
<dbReference type="GO" id="GO:0060003">
    <property type="term" value="P:copper ion export"/>
    <property type="evidence" value="ECO:0007669"/>
    <property type="project" value="TreeGrafter"/>
</dbReference>
<evidence type="ECO:0000313" key="9">
    <source>
        <dbReference type="EMBL" id="EAT15324.1"/>
    </source>
</evidence>
<dbReference type="FunFam" id="2.40.30.170:FF:000010">
    <property type="entry name" value="Efflux RND transporter periplasmic adaptor subunit"/>
    <property type="match status" value="1"/>
</dbReference>
<dbReference type="Pfam" id="PF25975">
    <property type="entry name" value="CzcB_C"/>
    <property type="match status" value="1"/>
</dbReference>
<comment type="caution">
    <text evidence="9">The sequence shown here is derived from an EMBL/GenBank/DDBJ whole genome shotgun (WGS) entry which is preliminary data.</text>
</comment>
<dbReference type="InterPro" id="IPR058647">
    <property type="entry name" value="BSH_CzcB-like"/>
</dbReference>
<dbReference type="InterPro" id="IPR058649">
    <property type="entry name" value="CzcB_C"/>
</dbReference>
<feature type="domain" description="CzcB-like barrel-sandwich hybrid" evidence="7">
    <location>
        <begin position="134"/>
        <end position="285"/>
    </location>
</feature>
<dbReference type="InterPro" id="IPR051909">
    <property type="entry name" value="MFP_Cation_Efflux"/>
</dbReference>